<proteinExistence type="predicted"/>
<dbReference type="EMBL" id="LR796716">
    <property type="protein sequence ID" value="CAB4161270.1"/>
    <property type="molecule type" value="Genomic_DNA"/>
</dbReference>
<accession>A0A6J5NN69</accession>
<name>A0A6J5NN69_9CAUD</name>
<protein>
    <submittedName>
        <fullName evidence="1">Uncharacterized protein</fullName>
    </submittedName>
</protein>
<organism evidence="1">
    <name type="scientific">uncultured Caudovirales phage</name>
    <dbReference type="NCBI Taxonomy" id="2100421"/>
    <lineage>
        <taxon>Viruses</taxon>
        <taxon>Duplodnaviria</taxon>
        <taxon>Heunggongvirae</taxon>
        <taxon>Uroviricota</taxon>
        <taxon>Caudoviricetes</taxon>
        <taxon>Peduoviridae</taxon>
        <taxon>Maltschvirus</taxon>
        <taxon>Maltschvirus maltsch</taxon>
    </lineage>
</organism>
<gene>
    <name evidence="1" type="ORF">UFOVP730_38</name>
</gene>
<sequence>MNFDVSVGLLKVMLPLLKKPAKDITWMAKECPYLPALMAMIYNQLFSWFLTDGTSPALSHTHGFIAI</sequence>
<reference evidence="1" key="1">
    <citation type="submission" date="2020-04" db="EMBL/GenBank/DDBJ databases">
        <authorList>
            <person name="Chiriac C."/>
            <person name="Salcher M."/>
            <person name="Ghai R."/>
            <person name="Kavagutti S V."/>
        </authorList>
    </citation>
    <scope>NUCLEOTIDE SEQUENCE</scope>
</reference>
<evidence type="ECO:0000313" key="1">
    <source>
        <dbReference type="EMBL" id="CAB4161270.1"/>
    </source>
</evidence>